<dbReference type="KEGG" id="alus:STSP2_01899"/>
<keyword evidence="5" id="KW-0482">Metalloprotease</keyword>
<keyword evidence="8" id="KW-1185">Reference proteome</keyword>
<dbReference type="PANTHER" id="PTHR30471">
    <property type="entry name" value="DNA REPAIR PROTEIN RADC"/>
    <property type="match status" value="1"/>
</dbReference>
<evidence type="ECO:0000256" key="3">
    <source>
        <dbReference type="ARBA" id="ARBA00022801"/>
    </source>
</evidence>
<protein>
    <submittedName>
        <fullName evidence="7">DNA repair protein RadC</fullName>
    </submittedName>
</protein>
<dbReference type="STRING" id="1936003.STSP2_01899"/>
<dbReference type="OrthoDB" id="9804482at2"/>
<feature type="domain" description="MPN" evidence="6">
    <location>
        <begin position="13"/>
        <end position="135"/>
    </location>
</feature>
<keyword evidence="3" id="KW-0378">Hydrolase</keyword>
<sequence length="135" mass="15135">MKQIVHLKEPAGAITSPAMVFERVSSIDIDFDQENFLILTFTARQQVISAEVLFKGGIDTVIMDPRIIFKKALLDNAAGFLVAHNHPSGHLDPSDEDLQATRAIREAADLLKIRFCDHVIFNKSHYYSLNRSGKL</sequence>
<dbReference type="Gene3D" id="3.40.140.10">
    <property type="entry name" value="Cytidine Deaminase, domain 2"/>
    <property type="match status" value="1"/>
</dbReference>
<dbReference type="InterPro" id="IPR020891">
    <property type="entry name" value="UPF0758_CS"/>
</dbReference>
<keyword evidence="2" id="KW-0479">Metal-binding</keyword>
<dbReference type="AlphaFoldDB" id="A0A1U9NLQ1"/>
<dbReference type="GO" id="GO:0046872">
    <property type="term" value="F:metal ion binding"/>
    <property type="evidence" value="ECO:0007669"/>
    <property type="project" value="UniProtKB-KW"/>
</dbReference>
<dbReference type="EMBL" id="CP019791">
    <property type="protein sequence ID" value="AQT68727.1"/>
    <property type="molecule type" value="Genomic_DNA"/>
</dbReference>
<evidence type="ECO:0000313" key="7">
    <source>
        <dbReference type="EMBL" id="AQT68727.1"/>
    </source>
</evidence>
<dbReference type="InterPro" id="IPR025657">
    <property type="entry name" value="RadC_JAB"/>
</dbReference>
<keyword evidence="4" id="KW-0862">Zinc</keyword>
<dbReference type="GO" id="GO:0006508">
    <property type="term" value="P:proteolysis"/>
    <property type="evidence" value="ECO:0007669"/>
    <property type="project" value="UniProtKB-KW"/>
</dbReference>
<dbReference type="CDD" id="cd08071">
    <property type="entry name" value="MPN_DUF2466"/>
    <property type="match status" value="1"/>
</dbReference>
<name>A0A1U9NLQ1_9BACT</name>
<dbReference type="RefSeq" id="WP_146661985.1">
    <property type="nucleotide sequence ID" value="NZ_CP019791.1"/>
</dbReference>
<proteinExistence type="predicted"/>
<evidence type="ECO:0000256" key="2">
    <source>
        <dbReference type="ARBA" id="ARBA00022723"/>
    </source>
</evidence>
<evidence type="ECO:0000259" key="6">
    <source>
        <dbReference type="PROSITE" id="PS50249"/>
    </source>
</evidence>
<evidence type="ECO:0000256" key="5">
    <source>
        <dbReference type="ARBA" id="ARBA00023049"/>
    </source>
</evidence>
<dbReference type="PROSITE" id="PS50249">
    <property type="entry name" value="MPN"/>
    <property type="match status" value="1"/>
</dbReference>
<reference evidence="8" key="1">
    <citation type="submission" date="2017-02" db="EMBL/GenBank/DDBJ databases">
        <title>Comparative genomics and description of representatives of a novel lineage of planctomycetes thriving in anoxic sediments.</title>
        <authorList>
            <person name="Spring S."/>
            <person name="Bunk B."/>
            <person name="Sproer C."/>
        </authorList>
    </citation>
    <scope>NUCLEOTIDE SEQUENCE [LARGE SCALE GENOMIC DNA]</scope>
    <source>
        <strain evidence="8">ST-NAGAB-D1</strain>
    </source>
</reference>
<keyword evidence="1" id="KW-0645">Protease</keyword>
<evidence type="ECO:0000256" key="1">
    <source>
        <dbReference type="ARBA" id="ARBA00022670"/>
    </source>
</evidence>
<evidence type="ECO:0000256" key="4">
    <source>
        <dbReference type="ARBA" id="ARBA00022833"/>
    </source>
</evidence>
<gene>
    <name evidence="7" type="ORF">STSP2_01899</name>
</gene>
<organism evidence="7 8">
    <name type="scientific">Anaerohalosphaera lusitana</name>
    <dbReference type="NCBI Taxonomy" id="1936003"/>
    <lineage>
        <taxon>Bacteria</taxon>
        <taxon>Pseudomonadati</taxon>
        <taxon>Planctomycetota</taxon>
        <taxon>Phycisphaerae</taxon>
        <taxon>Sedimentisphaerales</taxon>
        <taxon>Anaerohalosphaeraceae</taxon>
        <taxon>Anaerohalosphaera</taxon>
    </lineage>
</organism>
<dbReference type="InterPro" id="IPR001405">
    <property type="entry name" value="UPF0758"/>
</dbReference>
<dbReference type="Pfam" id="PF04002">
    <property type="entry name" value="RadC"/>
    <property type="match status" value="1"/>
</dbReference>
<dbReference type="PROSITE" id="PS01302">
    <property type="entry name" value="UPF0758"/>
    <property type="match status" value="1"/>
</dbReference>
<dbReference type="PANTHER" id="PTHR30471:SF3">
    <property type="entry name" value="UPF0758 PROTEIN YEES-RELATED"/>
    <property type="match status" value="1"/>
</dbReference>
<accession>A0A1U9NLQ1</accession>
<dbReference type="GO" id="GO:0008237">
    <property type="term" value="F:metallopeptidase activity"/>
    <property type="evidence" value="ECO:0007669"/>
    <property type="project" value="UniProtKB-KW"/>
</dbReference>
<dbReference type="Proteomes" id="UP000189674">
    <property type="component" value="Chromosome"/>
</dbReference>
<evidence type="ECO:0000313" key="8">
    <source>
        <dbReference type="Proteomes" id="UP000189674"/>
    </source>
</evidence>
<dbReference type="InterPro" id="IPR037518">
    <property type="entry name" value="MPN"/>
</dbReference>